<comment type="caution">
    <text evidence="2">The sequence shown here is derived from an EMBL/GenBank/DDBJ whole genome shotgun (WGS) entry which is preliminary data.</text>
</comment>
<name>A0A4U0SHN0_9ACTN</name>
<feature type="domain" description="DUF317" evidence="1">
    <location>
        <begin position="141"/>
        <end position="183"/>
    </location>
</feature>
<dbReference type="InterPro" id="IPR005523">
    <property type="entry name" value="DUF317_SPDY"/>
</dbReference>
<sequence>MPRSLTVGQLVHQLQALDPELLARLAVNPDWPFSHFAGGVHEAGGISGPVAYITDDGQEDHLLPDVCRQLGWGPENWTTGLAPEAPAPDSDTTGDPWYLDGQDTGYIATELFHRPDWTIDDNDLPAVYTAPGGHLTVRCHDSGWSFEARRTLDGEEIWHADFDPTVPPAAIAAFTKALLNTEPAKT</sequence>
<dbReference type="OrthoDB" id="3691787at2"/>
<protein>
    <submittedName>
        <fullName evidence="2">DUF317 domain-containing protein</fullName>
    </submittedName>
</protein>
<dbReference type="AlphaFoldDB" id="A0A4U0SHN0"/>
<evidence type="ECO:0000313" key="2">
    <source>
        <dbReference type="EMBL" id="TKA08563.1"/>
    </source>
</evidence>
<dbReference type="EMBL" id="SUMC01000029">
    <property type="protein sequence ID" value="TKA08563.1"/>
    <property type="molecule type" value="Genomic_DNA"/>
</dbReference>
<dbReference type="Proteomes" id="UP000305778">
    <property type="component" value="Unassembled WGS sequence"/>
</dbReference>
<dbReference type="RefSeq" id="WP_136726517.1">
    <property type="nucleotide sequence ID" value="NZ_SUMC01000029.1"/>
</dbReference>
<proteinExistence type="predicted"/>
<gene>
    <name evidence="2" type="ORF">FCI23_26865</name>
</gene>
<accession>A0A4U0SHN0</accession>
<dbReference type="Pfam" id="PF03771">
    <property type="entry name" value="SPDY"/>
    <property type="match status" value="1"/>
</dbReference>
<reference evidence="2 3" key="1">
    <citation type="submission" date="2019-04" db="EMBL/GenBank/DDBJ databases">
        <title>Streptomyces oryziradicis sp. nov., a novel actinomycete isolated from rhizosphere soil of rice (Oryza sativa L.).</title>
        <authorList>
            <person name="Li C."/>
        </authorList>
    </citation>
    <scope>NUCLEOTIDE SEQUENCE [LARGE SCALE GENOMIC DNA]</scope>
    <source>
        <strain evidence="2 3">NEAU-C40</strain>
    </source>
</reference>
<evidence type="ECO:0000313" key="3">
    <source>
        <dbReference type="Proteomes" id="UP000305778"/>
    </source>
</evidence>
<evidence type="ECO:0000259" key="1">
    <source>
        <dbReference type="Pfam" id="PF03771"/>
    </source>
</evidence>
<organism evidence="2 3">
    <name type="scientific">Actinacidiphila oryziradicis</name>
    <dbReference type="NCBI Taxonomy" id="2571141"/>
    <lineage>
        <taxon>Bacteria</taxon>
        <taxon>Bacillati</taxon>
        <taxon>Actinomycetota</taxon>
        <taxon>Actinomycetes</taxon>
        <taxon>Kitasatosporales</taxon>
        <taxon>Streptomycetaceae</taxon>
        <taxon>Actinacidiphila</taxon>
    </lineage>
</organism>
<keyword evidence="3" id="KW-1185">Reference proteome</keyword>